<sequence>MKNNNQINVFDVAKYLLDNCPQKYGTGITQMQKLLYYAQAEYLIHYRQPLFEEEIQAWPLGPVVAHVYYEFVRCMAEDKDLFETKCSKNPLPDKVIKILNLVIKKHGTKTPNDLIEQTHNEDPWKNIYHPNKKFSNSVISNEQIYVFFKNRK</sequence>
<dbReference type="RefSeq" id="WP_015637739.1">
    <property type="nucleotide sequence ID" value="NC_021236.1"/>
</dbReference>
<organism evidence="3 4">
    <name type="scientific">Strawberry lethal yellows phytoplasma (CPA) str. NZSb11</name>
    <dbReference type="NCBI Taxonomy" id="980422"/>
    <lineage>
        <taxon>Bacteria</taxon>
        <taxon>Bacillati</taxon>
        <taxon>Mycoplasmatota</taxon>
        <taxon>Mollicutes</taxon>
        <taxon>Acholeplasmatales</taxon>
        <taxon>Acholeplasmataceae</taxon>
        <taxon>Candidatus Phytoplasma</taxon>
        <taxon>16SrXII (Stolbur group)</taxon>
    </lineage>
</organism>
<dbReference type="PATRIC" id="fig|980422.3.peg.178"/>
<name>R4S151_PHYAS</name>
<dbReference type="HOGENOM" id="CLU_110683_4_0_14"/>
<protein>
    <submittedName>
        <fullName evidence="3">Phage-Associated Protein</fullName>
    </submittedName>
</protein>
<gene>
    <name evidence="2" type="ORF">SLY_0188</name>
    <name evidence="3" type="ORF">SLY_0598</name>
</gene>
<dbReference type="EMBL" id="CP002548">
    <property type="protein sequence ID" value="AGL90514.1"/>
    <property type="molecule type" value="Genomic_DNA"/>
</dbReference>
<dbReference type="InterPro" id="IPR025272">
    <property type="entry name" value="SocA_Panacea"/>
</dbReference>
<evidence type="ECO:0000313" key="3">
    <source>
        <dbReference type="EMBL" id="AGL90514.1"/>
    </source>
</evidence>
<keyword evidence="4" id="KW-1185">Reference proteome</keyword>
<dbReference type="Proteomes" id="UP000013941">
    <property type="component" value="Chromosome"/>
</dbReference>
<dbReference type="Pfam" id="PF13274">
    <property type="entry name" value="SocA_Panacea"/>
    <property type="match status" value="1"/>
</dbReference>
<evidence type="ECO:0000259" key="1">
    <source>
        <dbReference type="Pfam" id="PF13274"/>
    </source>
</evidence>
<evidence type="ECO:0000313" key="4">
    <source>
        <dbReference type="Proteomes" id="UP000013941"/>
    </source>
</evidence>
<dbReference type="OrthoDB" id="386130at2"/>
<proteinExistence type="predicted"/>
<dbReference type="EMBL" id="CP002548">
    <property type="protein sequence ID" value="AGL90111.1"/>
    <property type="molecule type" value="Genomic_DNA"/>
</dbReference>
<reference evidence="3 4" key="1">
    <citation type="journal article" date="2013" name="BMC Genomics">
        <title>Comparison of the complete genome sequence of two closely related isolates of 'Candidatus Phytoplasma australiense' reveals genome plasticity.</title>
        <authorList>
            <person name="Andersen M.T."/>
            <person name="Liefting L.W."/>
            <person name="Havukkala I."/>
            <person name="Beever R.E."/>
        </authorList>
    </citation>
    <scope>NUCLEOTIDE SEQUENCE [LARGE SCALE GENOMIC DNA]</scope>
    <source>
        <strain evidence="3 4">NZSb11</strain>
    </source>
</reference>
<evidence type="ECO:0000313" key="2">
    <source>
        <dbReference type="EMBL" id="AGL90111.1"/>
    </source>
</evidence>
<feature type="domain" description="Antitoxin SocA-like Panacea" evidence="1">
    <location>
        <begin position="32"/>
        <end position="125"/>
    </location>
</feature>
<accession>R4S151</accession>
<dbReference type="KEGG" id="nzs:SLY_0598"/>
<dbReference type="AlphaFoldDB" id="R4S151"/>
<dbReference type="KEGG" id="nzs:SLY_0188"/>